<dbReference type="Gene3D" id="1.20.5.170">
    <property type="match status" value="1"/>
</dbReference>
<dbReference type="InterPro" id="IPR004827">
    <property type="entry name" value="bZIP"/>
</dbReference>
<dbReference type="OrthoDB" id="2187714at2759"/>
<dbReference type="FunFam" id="1.20.5.170:FF:000012">
    <property type="entry name" value="Putative transcription factor AP-1"/>
    <property type="match status" value="1"/>
</dbReference>
<evidence type="ECO:0000256" key="5">
    <source>
        <dbReference type="SAM" id="Coils"/>
    </source>
</evidence>
<evidence type="ECO:0000313" key="7">
    <source>
        <dbReference type="EMBL" id="PVD23530.1"/>
    </source>
</evidence>
<dbReference type="Proteomes" id="UP000245119">
    <property type="component" value="Linkage Group LG10"/>
</dbReference>
<evidence type="ECO:0000313" key="8">
    <source>
        <dbReference type="Proteomes" id="UP000245119"/>
    </source>
</evidence>
<dbReference type="PROSITE" id="PS50217">
    <property type="entry name" value="BZIP"/>
    <property type="match status" value="1"/>
</dbReference>
<keyword evidence="2" id="KW-0805">Transcription regulation</keyword>
<evidence type="ECO:0000256" key="3">
    <source>
        <dbReference type="ARBA" id="ARBA00023125"/>
    </source>
</evidence>
<dbReference type="OMA" id="LNGCQRQ"/>
<dbReference type="STRING" id="400727.A0A2T7NQT1"/>
<dbReference type="GO" id="GO:0042127">
    <property type="term" value="P:regulation of cell population proliferation"/>
    <property type="evidence" value="ECO:0007669"/>
    <property type="project" value="TreeGrafter"/>
</dbReference>
<comment type="caution">
    <text evidence="7">The sequence shown here is derived from an EMBL/GenBank/DDBJ whole genome shotgun (WGS) entry which is preliminary data.</text>
</comment>
<dbReference type="EMBL" id="PZQS01000010">
    <property type="protein sequence ID" value="PVD23530.1"/>
    <property type="molecule type" value="Genomic_DNA"/>
</dbReference>
<evidence type="ECO:0000256" key="2">
    <source>
        <dbReference type="ARBA" id="ARBA00023015"/>
    </source>
</evidence>
<dbReference type="GO" id="GO:0000981">
    <property type="term" value="F:DNA-binding transcription factor activity, RNA polymerase II-specific"/>
    <property type="evidence" value="ECO:0007669"/>
    <property type="project" value="TreeGrafter"/>
</dbReference>
<dbReference type="InterPro" id="IPR008917">
    <property type="entry name" value="TF_DNA-bd_sf"/>
</dbReference>
<reference evidence="7 8" key="1">
    <citation type="submission" date="2018-04" db="EMBL/GenBank/DDBJ databases">
        <title>The genome of golden apple snail Pomacea canaliculata provides insight into stress tolerance and invasive adaptation.</title>
        <authorList>
            <person name="Liu C."/>
            <person name="Liu B."/>
            <person name="Ren Y."/>
            <person name="Zhang Y."/>
            <person name="Wang H."/>
            <person name="Li S."/>
            <person name="Jiang F."/>
            <person name="Yin L."/>
            <person name="Zhang G."/>
            <person name="Qian W."/>
            <person name="Fan W."/>
        </authorList>
    </citation>
    <scope>NUCLEOTIDE SEQUENCE [LARGE SCALE GENOMIC DNA]</scope>
    <source>
        <strain evidence="7">SZHN2017</strain>
        <tissue evidence="7">Muscle</tissue>
    </source>
</reference>
<dbReference type="PANTHER" id="PTHR11462:SF35">
    <property type="entry name" value="TRANSCRIPTION FACTOR JRA"/>
    <property type="match status" value="1"/>
</dbReference>
<dbReference type="SUPFAM" id="SSF57959">
    <property type="entry name" value="Leucine zipper domain"/>
    <property type="match status" value="1"/>
</dbReference>
<keyword evidence="8" id="KW-1185">Reference proteome</keyword>
<dbReference type="InterPro" id="IPR046347">
    <property type="entry name" value="bZIP_sf"/>
</dbReference>
<evidence type="ECO:0000259" key="6">
    <source>
        <dbReference type="PROSITE" id="PS50217"/>
    </source>
</evidence>
<dbReference type="GO" id="GO:0005667">
    <property type="term" value="C:transcription regulator complex"/>
    <property type="evidence" value="ECO:0007669"/>
    <property type="project" value="TreeGrafter"/>
</dbReference>
<dbReference type="CDD" id="cd14696">
    <property type="entry name" value="bZIP_Jun"/>
    <property type="match status" value="1"/>
</dbReference>
<sequence>MEATMYPSDGSGPESAVKRLKRTMTLDFNGSSNKARKLTTILQSPDLNMLKLASPELEKMIIQANGLVTTTPTPTQFLFPKFVTEEQEAYARGFVDALAQLHQPGVTGLSSKDDDQPHPVPQAKVVVTSSNSVGQTFPSNTVAYSLPVTSLHQLSATTTLPNGVVLSSAGALPVSSATGTGLISHLAKSSSVPSHVQQPSSVVDIRVPKLEEEPQTVPCLSSSPPLSPINMESQERIKLERKRARNRVAARKCRTRKLERIARLEERVKELKGQNSDLVTTASSLREQVVKLKQQIIEHVNSGCQIMVTQNLAL</sequence>
<feature type="coiled-coil region" evidence="5">
    <location>
        <begin position="254"/>
        <end position="281"/>
    </location>
</feature>
<dbReference type="Pfam" id="PF00170">
    <property type="entry name" value="bZIP_1"/>
    <property type="match status" value="1"/>
</dbReference>
<dbReference type="InterPro" id="IPR005643">
    <property type="entry name" value="JNK"/>
</dbReference>
<dbReference type="PANTHER" id="PTHR11462">
    <property type="entry name" value="JUN TRANSCRIPTION FACTOR-RELATED"/>
    <property type="match status" value="1"/>
</dbReference>
<comment type="similarity">
    <text evidence="1">Belongs to the bZIP family. Jun subfamily.</text>
</comment>
<keyword evidence="4" id="KW-0804">Transcription</keyword>
<dbReference type="GO" id="GO:0000978">
    <property type="term" value="F:RNA polymerase II cis-regulatory region sequence-specific DNA binding"/>
    <property type="evidence" value="ECO:0007669"/>
    <property type="project" value="TreeGrafter"/>
</dbReference>
<keyword evidence="3" id="KW-0238">DNA-binding</keyword>
<dbReference type="Pfam" id="PF03957">
    <property type="entry name" value="Jun"/>
    <property type="match status" value="1"/>
</dbReference>
<dbReference type="PRINTS" id="PR00043">
    <property type="entry name" value="LEUZIPPRJUN"/>
</dbReference>
<name>A0A2T7NQT1_POMCA</name>
<feature type="domain" description="BZIP" evidence="6">
    <location>
        <begin position="236"/>
        <end position="299"/>
    </location>
</feature>
<dbReference type="InterPro" id="IPR050946">
    <property type="entry name" value="AP-1_TF_bZIP"/>
</dbReference>
<evidence type="ECO:0000256" key="1">
    <source>
        <dbReference type="ARBA" id="ARBA00006882"/>
    </source>
</evidence>
<dbReference type="GO" id="GO:0051726">
    <property type="term" value="P:regulation of cell cycle"/>
    <property type="evidence" value="ECO:0007669"/>
    <property type="project" value="TreeGrafter"/>
</dbReference>
<protein>
    <recommendedName>
        <fullName evidence="6">BZIP domain-containing protein</fullName>
    </recommendedName>
</protein>
<evidence type="ECO:0000256" key="4">
    <source>
        <dbReference type="ARBA" id="ARBA00023163"/>
    </source>
</evidence>
<proteinExistence type="inferred from homology"/>
<dbReference type="PROSITE" id="PS00036">
    <property type="entry name" value="BZIP_BASIC"/>
    <property type="match status" value="1"/>
</dbReference>
<keyword evidence="5" id="KW-0175">Coiled coil</keyword>
<organism evidence="7 8">
    <name type="scientific">Pomacea canaliculata</name>
    <name type="common">Golden apple snail</name>
    <dbReference type="NCBI Taxonomy" id="400727"/>
    <lineage>
        <taxon>Eukaryota</taxon>
        <taxon>Metazoa</taxon>
        <taxon>Spiralia</taxon>
        <taxon>Lophotrochozoa</taxon>
        <taxon>Mollusca</taxon>
        <taxon>Gastropoda</taxon>
        <taxon>Caenogastropoda</taxon>
        <taxon>Architaenioglossa</taxon>
        <taxon>Ampullarioidea</taxon>
        <taxon>Ampullariidae</taxon>
        <taxon>Pomacea</taxon>
    </lineage>
</organism>
<dbReference type="SUPFAM" id="SSF47454">
    <property type="entry name" value="A DNA-binding domain in eukaryotic transcription factors"/>
    <property type="match status" value="1"/>
</dbReference>
<dbReference type="SMART" id="SM00338">
    <property type="entry name" value="BRLZ"/>
    <property type="match status" value="1"/>
</dbReference>
<accession>A0A2T7NQT1</accession>
<dbReference type="InterPro" id="IPR002112">
    <property type="entry name" value="Leuzip_Jun"/>
</dbReference>
<gene>
    <name evidence="7" type="ORF">C0Q70_16802</name>
</gene>
<dbReference type="AlphaFoldDB" id="A0A2T7NQT1"/>